<accession>A0A3N2Q712</accession>
<proteinExistence type="predicted"/>
<dbReference type="AlphaFoldDB" id="A0A3N2Q712"/>
<evidence type="ECO:0000313" key="2">
    <source>
        <dbReference type="EMBL" id="ROT42579.1"/>
    </source>
</evidence>
<evidence type="ECO:0000313" key="3">
    <source>
        <dbReference type="Proteomes" id="UP000272025"/>
    </source>
</evidence>
<dbReference type="RefSeq" id="XP_028470385.1">
    <property type="nucleotide sequence ID" value="XM_028613758.1"/>
</dbReference>
<reference evidence="2 3" key="1">
    <citation type="journal article" date="2018" name="Mol. Ecol.">
        <title>The obligate alkalophilic soda-lake fungus Sodiomyces alkalinus has shifted to a protein diet.</title>
        <authorList>
            <person name="Grum-Grzhimaylo A.A."/>
            <person name="Falkoski D.L."/>
            <person name="van den Heuvel J."/>
            <person name="Valero-Jimenez C.A."/>
            <person name="Min B."/>
            <person name="Choi I.G."/>
            <person name="Lipzen A."/>
            <person name="Daum C.G."/>
            <person name="Aanen D.K."/>
            <person name="Tsang A."/>
            <person name="Henrissat B."/>
            <person name="Bilanenko E.N."/>
            <person name="de Vries R.P."/>
            <person name="van Kan J.A.L."/>
            <person name="Grigoriev I.V."/>
            <person name="Debets A.J.M."/>
        </authorList>
    </citation>
    <scope>NUCLEOTIDE SEQUENCE [LARGE SCALE GENOMIC DNA]</scope>
    <source>
        <strain evidence="2 3">F11</strain>
    </source>
</reference>
<organism evidence="2 3">
    <name type="scientific">Sodiomyces alkalinus (strain CBS 110278 / VKM F-3762 / F11)</name>
    <name type="common">Alkaliphilic filamentous fungus</name>
    <dbReference type="NCBI Taxonomy" id="1314773"/>
    <lineage>
        <taxon>Eukaryota</taxon>
        <taxon>Fungi</taxon>
        <taxon>Dikarya</taxon>
        <taxon>Ascomycota</taxon>
        <taxon>Pezizomycotina</taxon>
        <taxon>Sordariomycetes</taxon>
        <taxon>Hypocreomycetidae</taxon>
        <taxon>Glomerellales</taxon>
        <taxon>Plectosphaerellaceae</taxon>
        <taxon>Sodiomyces</taxon>
    </lineage>
</organism>
<dbReference type="GeneID" id="39582236"/>
<dbReference type="Proteomes" id="UP000272025">
    <property type="component" value="Unassembled WGS sequence"/>
</dbReference>
<keyword evidence="3" id="KW-1185">Reference proteome</keyword>
<name>A0A3N2Q712_SODAK</name>
<evidence type="ECO:0000256" key="1">
    <source>
        <dbReference type="SAM" id="MobiDB-lite"/>
    </source>
</evidence>
<gene>
    <name evidence="2" type="ORF">SODALDRAFT_354743</name>
</gene>
<feature type="region of interest" description="Disordered" evidence="1">
    <location>
        <begin position="1"/>
        <end position="33"/>
    </location>
</feature>
<sequence>MPETVTPIYENPFHPPSTWSRPHQPRSAPRQTPATALVQYDAAVHLSDPNAPLQEAP</sequence>
<dbReference type="EMBL" id="ML119051">
    <property type="protein sequence ID" value="ROT42579.1"/>
    <property type="molecule type" value="Genomic_DNA"/>
</dbReference>
<protein>
    <submittedName>
        <fullName evidence="2">Uncharacterized protein</fullName>
    </submittedName>
</protein>